<feature type="region of interest" description="Disordered" evidence="1">
    <location>
        <begin position="332"/>
        <end position="357"/>
    </location>
</feature>
<accession>A0ABR3EZH2</accession>
<evidence type="ECO:0000313" key="4">
    <source>
        <dbReference type="Proteomes" id="UP001465976"/>
    </source>
</evidence>
<dbReference type="EMBL" id="JBAHYK010001364">
    <property type="protein sequence ID" value="KAL0568328.1"/>
    <property type="molecule type" value="Genomic_DNA"/>
</dbReference>
<dbReference type="Proteomes" id="UP001465976">
    <property type="component" value="Unassembled WGS sequence"/>
</dbReference>
<feature type="transmembrane region" description="Helical" evidence="2">
    <location>
        <begin position="46"/>
        <end position="62"/>
    </location>
</feature>
<protein>
    <submittedName>
        <fullName evidence="3">Uncharacterized protein</fullName>
    </submittedName>
</protein>
<keyword evidence="2" id="KW-0472">Membrane</keyword>
<feature type="transmembrane region" description="Helical" evidence="2">
    <location>
        <begin position="152"/>
        <end position="172"/>
    </location>
</feature>
<feature type="transmembrane region" description="Helical" evidence="2">
    <location>
        <begin position="121"/>
        <end position="140"/>
    </location>
</feature>
<name>A0ABR3EZH2_9AGAR</name>
<feature type="transmembrane region" description="Helical" evidence="2">
    <location>
        <begin position="12"/>
        <end position="34"/>
    </location>
</feature>
<reference evidence="3 4" key="1">
    <citation type="submission" date="2024-02" db="EMBL/GenBank/DDBJ databases">
        <title>A draft genome for the cacao thread blight pathogen Marasmius crinis-equi.</title>
        <authorList>
            <person name="Cohen S.P."/>
            <person name="Baruah I.K."/>
            <person name="Amoako-Attah I."/>
            <person name="Bukari Y."/>
            <person name="Meinhardt L.W."/>
            <person name="Bailey B.A."/>
        </authorList>
    </citation>
    <scope>NUCLEOTIDE SEQUENCE [LARGE SCALE GENOMIC DNA]</scope>
    <source>
        <strain evidence="3 4">GH-76</strain>
    </source>
</reference>
<keyword evidence="4" id="KW-1185">Reference proteome</keyword>
<organism evidence="3 4">
    <name type="scientific">Marasmius crinis-equi</name>
    <dbReference type="NCBI Taxonomy" id="585013"/>
    <lineage>
        <taxon>Eukaryota</taxon>
        <taxon>Fungi</taxon>
        <taxon>Dikarya</taxon>
        <taxon>Basidiomycota</taxon>
        <taxon>Agaricomycotina</taxon>
        <taxon>Agaricomycetes</taxon>
        <taxon>Agaricomycetidae</taxon>
        <taxon>Agaricales</taxon>
        <taxon>Marasmiineae</taxon>
        <taxon>Marasmiaceae</taxon>
        <taxon>Marasmius</taxon>
    </lineage>
</organism>
<evidence type="ECO:0000256" key="2">
    <source>
        <dbReference type="SAM" id="Phobius"/>
    </source>
</evidence>
<sequence length="357" mass="39706">MPFSQAASKLVSIFIQTLLYGAYVAAFTLTYWVLVSRRASGQKVNYTMLGISITMFVLATMVCPRNNYHRSMALFDHDLSQSTFQHIGVNFTRVFVAFTKYSDRPGGPAAFFDELSEFTQVFGSAIYVAQTLVGDGVVLFRCYLVWGRKWHIIAFPAMLLLGSTAAGIGILYTFARVTPQAQIFAIQLQSWIVSFFSLTLATNLICTTMVASRIWYINRATWKLTERSLNPVVMLVIESGAIYSATLITLLILYKAQSWFQYVLLDAISPIVGLVFSMIIVRIGLGITLPSGQTRFSTQSTAPTIQLRGNKDVEAQRGPQAIDPRAHELEVFDAKRSGPPRDTSTTDLGDVEIAEER</sequence>
<keyword evidence="2" id="KW-1133">Transmembrane helix</keyword>
<evidence type="ECO:0000256" key="1">
    <source>
        <dbReference type="SAM" id="MobiDB-lite"/>
    </source>
</evidence>
<keyword evidence="2" id="KW-0812">Transmembrane</keyword>
<evidence type="ECO:0000313" key="3">
    <source>
        <dbReference type="EMBL" id="KAL0568328.1"/>
    </source>
</evidence>
<feature type="transmembrane region" description="Helical" evidence="2">
    <location>
        <begin position="259"/>
        <end position="285"/>
    </location>
</feature>
<gene>
    <name evidence="3" type="ORF">V5O48_013662</name>
</gene>
<comment type="caution">
    <text evidence="3">The sequence shown here is derived from an EMBL/GenBank/DDBJ whole genome shotgun (WGS) entry which is preliminary data.</text>
</comment>
<proteinExistence type="predicted"/>
<feature type="transmembrane region" description="Helical" evidence="2">
    <location>
        <begin position="192"/>
        <end position="211"/>
    </location>
</feature>
<feature type="transmembrane region" description="Helical" evidence="2">
    <location>
        <begin position="232"/>
        <end position="253"/>
    </location>
</feature>